<proteinExistence type="predicted"/>
<reference evidence="1" key="1">
    <citation type="submission" date="2021-07" db="EMBL/GenBank/DDBJ databases">
        <authorList>
            <person name="Durling M."/>
        </authorList>
    </citation>
    <scope>NUCLEOTIDE SEQUENCE</scope>
</reference>
<dbReference type="AlphaFoldDB" id="A0A9N9Q2F1"/>
<dbReference type="EMBL" id="CAJVRM010000726">
    <property type="protein sequence ID" value="CAG8983353.1"/>
    <property type="molecule type" value="Genomic_DNA"/>
</dbReference>
<dbReference type="Proteomes" id="UP000701801">
    <property type="component" value="Unassembled WGS sequence"/>
</dbReference>
<keyword evidence="2" id="KW-1185">Reference proteome</keyword>
<evidence type="ECO:0000313" key="1">
    <source>
        <dbReference type="EMBL" id="CAG8983353.1"/>
    </source>
</evidence>
<comment type="caution">
    <text evidence="1">The sequence shown here is derived from an EMBL/GenBank/DDBJ whole genome shotgun (WGS) entry which is preliminary data.</text>
</comment>
<accession>A0A9N9Q2F1</accession>
<protein>
    <submittedName>
        <fullName evidence="1">Uncharacterized protein</fullName>
    </submittedName>
</protein>
<gene>
    <name evidence="1" type="ORF">HYALB_00000520</name>
</gene>
<sequence length="111" mass="12737">MEAMGGEGGGVPESRIAAYDWPVRLKSKRRNLYNVAKEFFTGKPPPIVYPNPGKCRVSSTDQEARWKDWDTGYARQYKWIADDEDAPMPAAMQKLWLESEKNWNLKLGGRM</sequence>
<evidence type="ECO:0000313" key="2">
    <source>
        <dbReference type="Proteomes" id="UP000701801"/>
    </source>
</evidence>
<organism evidence="1 2">
    <name type="scientific">Hymenoscyphus albidus</name>
    <dbReference type="NCBI Taxonomy" id="595503"/>
    <lineage>
        <taxon>Eukaryota</taxon>
        <taxon>Fungi</taxon>
        <taxon>Dikarya</taxon>
        <taxon>Ascomycota</taxon>
        <taxon>Pezizomycotina</taxon>
        <taxon>Leotiomycetes</taxon>
        <taxon>Helotiales</taxon>
        <taxon>Helotiaceae</taxon>
        <taxon>Hymenoscyphus</taxon>
    </lineage>
</organism>
<name>A0A9N9Q2F1_9HELO</name>